<dbReference type="SUPFAM" id="SSF50978">
    <property type="entry name" value="WD40 repeat-like"/>
    <property type="match status" value="2"/>
</dbReference>
<dbReference type="EMBL" id="LT608198">
    <property type="protein sequence ID" value="SCM06385.1"/>
    <property type="molecule type" value="Genomic_DNA"/>
</dbReference>
<feature type="region of interest" description="Disordered" evidence="2">
    <location>
        <begin position="600"/>
        <end position="661"/>
    </location>
</feature>
<feature type="coiled-coil region" evidence="1">
    <location>
        <begin position="1626"/>
        <end position="1674"/>
    </location>
</feature>
<dbReference type="InterPro" id="IPR015943">
    <property type="entry name" value="WD40/YVTN_repeat-like_dom_sf"/>
</dbReference>
<feature type="coiled-coil region" evidence="1">
    <location>
        <begin position="1718"/>
        <end position="1796"/>
    </location>
</feature>
<gene>
    <name evidence="3" type="ORF">PCHDK_000057400</name>
</gene>
<feature type="region of interest" description="Disordered" evidence="2">
    <location>
        <begin position="1588"/>
        <end position="1607"/>
    </location>
</feature>
<accession>A0A1D3LG46</accession>
<feature type="coiled-coil region" evidence="1">
    <location>
        <begin position="1517"/>
        <end position="1551"/>
    </location>
</feature>
<proteinExistence type="predicted"/>
<dbReference type="Proteomes" id="UP000195879">
    <property type="component" value="Chromosome 4"/>
</dbReference>
<evidence type="ECO:0000313" key="4">
    <source>
        <dbReference type="Proteomes" id="UP000195879"/>
    </source>
</evidence>
<evidence type="ECO:0000256" key="2">
    <source>
        <dbReference type="SAM" id="MobiDB-lite"/>
    </source>
</evidence>
<reference evidence="3 4" key="1">
    <citation type="submission" date="2016-08" db="EMBL/GenBank/DDBJ databases">
        <authorList>
            <consortium name="Pathogen Informatics"/>
        </authorList>
    </citation>
    <scope>NUCLEOTIDE SEQUENCE [LARGE SCALE GENOMIC DNA]</scope>
    <source>
        <strain evidence="3 4">DK</strain>
    </source>
</reference>
<evidence type="ECO:0000256" key="1">
    <source>
        <dbReference type="SAM" id="Coils"/>
    </source>
</evidence>
<protein>
    <submittedName>
        <fullName evidence="3">Uncharacterized protein</fullName>
    </submittedName>
</protein>
<dbReference type="OrthoDB" id="372074at2759"/>
<name>A0A1D3LG46_PLACE</name>
<feature type="compositionally biased region" description="Acidic residues" evidence="2">
    <location>
        <begin position="634"/>
        <end position="647"/>
    </location>
</feature>
<feature type="coiled-coil region" evidence="1">
    <location>
        <begin position="1302"/>
        <end position="1329"/>
    </location>
</feature>
<dbReference type="Gene3D" id="2.130.10.10">
    <property type="entry name" value="YVTN repeat-like/Quinoprotein amine dehydrogenase"/>
    <property type="match status" value="1"/>
</dbReference>
<organism evidence="3 4">
    <name type="scientific">Plasmodium chabaudi adami</name>
    <dbReference type="NCBI Taxonomy" id="5826"/>
    <lineage>
        <taxon>Eukaryota</taxon>
        <taxon>Sar</taxon>
        <taxon>Alveolata</taxon>
        <taxon>Apicomplexa</taxon>
        <taxon>Aconoidasida</taxon>
        <taxon>Haemosporida</taxon>
        <taxon>Plasmodiidae</taxon>
        <taxon>Plasmodium</taxon>
        <taxon>Plasmodium (Vinckeia)</taxon>
    </lineage>
</organism>
<dbReference type="InterPro" id="IPR036322">
    <property type="entry name" value="WD40_repeat_dom_sf"/>
</dbReference>
<keyword evidence="1" id="KW-0175">Coiled coil</keyword>
<evidence type="ECO:0000313" key="3">
    <source>
        <dbReference type="EMBL" id="SCM06385.1"/>
    </source>
</evidence>
<feature type="compositionally biased region" description="Basic and acidic residues" evidence="2">
    <location>
        <begin position="648"/>
        <end position="661"/>
    </location>
</feature>
<sequence length="1856" mass="221098">MSDSQLFTKKITAFCNFRRNVLSKYDNNNLCDQNVITLTDLSITNENKNKNFSEPNDEISIPYNLISECYIYGINLNVDIFILKNLNIVFFNQNVINIYNPLIKGLKIIFTKDDYIISCSALLNDFLFVVLYGTSWNSCVQIYSLESQTKTDEIILMDCNYYEKIYIQQEKNYIILITNKNVLKVLDCKSKTFIFSIFLHHDYAYIDQYNNFFLILRKTKLYLWNLENTYTGLKINENHLEIEQNVAINCFCSYQNTIFIGTSNGAIYLYQNLSVKKEIKFKDFDEPNKKTISYIHYYSNYITTQDEDSVKLWNCHFSLEDISQVSTLYVSLEKEIKIKININKIIGQGNLYLIVDKKNNSIYTCEKNNYDDIGILYNDHNSRIKNIYCFKNNIFSFGYNGKIYNYKNENNIERNFCLYKFKNCISCIKFLYKDIDNFIYFCIGFNNGDIKIIKMKYLYLDIIYSLKVSNYPIIKIEKSLNSDYICILSEDEPYIFFLCKIGDLYKPLYYFKIRKVNLKNCFYFSHVNSFYILSDSNLFFKIKLTHLEQVAKEKYESSQNVGESINKQASNNNDHSESYYMDIQYEIIQINFRGYSYEGRDSDTRKASNEQMKINKNKSRIQKNDSINEHNEEDKDENTSEDIDNGYEDYKSKSIPEPDEVREYDKEYNVEISGSDMSDNTYNKINFYKEKINLSKNLNESKISESKIFNDDIDNNEYMTKKKNLEKYTEILFNNMTLNKIEKKRQAFYPNFLTISLQRDKIKEDEKEDAEEDKKNKYNEINKYEIKIICAEKIKDKGLFITTGGIKNNRIYFLKIEETNEGIEEKRIKIVKPQIVYKLCREVFPIKRYINKMIVNERNNLLFCLTNNNELFIFSTQYFFTYYYIKFPFTDKIKNIFISKNDDNNAIPQTQYIYICLHNRLMQLKFCYPLFHLFNIIKRYKLNLNNFIQILNKEKDMENCQNSIRRFFFESIHDYLIDIFLKVGRKKCNNIIPFSFNQINDDINYVFKLLYEKNMLEKNQIQNNEQDEKTSTINDVWNFIKTNNNQEENEEIEERKKRIDLILSYDQKGINTLFNLNTSLHDEDIKYSLRETKEMMEKEENIRKALIYKKNINKKIKKLKKAYKKLFKKKKFIIDMDYANLIYTNLNKYIKKIKNMFIYNQQIYDQQIKYLSKKYLRIKHSKTPLCSLDVSNNDKLIIRSLNMYLKNESNKNDKSFKKKKIKNIIEKENDHTNLITELNQSIEHFKKIRHQNSKLKVINNHAKIEDICNKKKIIKMYEIILSHLEKGESTTFQKNSHDCQRISSIAEIIKTYEEDKKELLNQINFIKDTFNKDFNELKNIIGQKLFEVKEYIISLQDNTQIGNTESVPKLCNTEESENGCIKDEIISHGEDININEIKNIGCKKQLGQIASWEMLLEVVKDIYPINKKDNSITVLRNLSNSASNQNSKIFLGSNHINNNNMKSITHYINKVLKECNKEINLLYLKKIQAIKLIKYISLKIVSITEKNRILIEIRKKERKLKKQKKIYGKQINQIENDNIACAEEIKILLEQLESHNQKKQMGVEKIKQLVRNETPGCNTSIKDLKDKNDDESSCDNTVNMEDKSDDENTTMDIYNKEEIDAIKNANKKTLNSINNIIKNIDNKKNEQRKLSIKKKRMEKEIEAINEEISIIEDDKKKNIADIKFYITLKISKLRNIDYLYDKKKYRLNLASNCTILSIEQYKNIMKKMEKIARQKEKLVQIYKRLKNNNTELENTNNKLFKMVHEKKKTLKNKLKKQDLTFDFNDLEKKYQEKQKKGILEKIKNKEIQSNQTIYYMNKELNQQNMLLNNLRKTNTQLLVKVDEYIQILKQLKMDQA</sequence>
<feature type="compositionally biased region" description="Basic and acidic residues" evidence="2">
    <location>
        <begin position="622"/>
        <end position="633"/>
    </location>
</feature>